<organism evidence="2 3">
    <name type="scientific">Halobellus clavatus</name>
    <dbReference type="NCBI Taxonomy" id="660517"/>
    <lineage>
        <taxon>Archaea</taxon>
        <taxon>Methanobacteriati</taxon>
        <taxon>Methanobacteriota</taxon>
        <taxon>Stenosarchaea group</taxon>
        <taxon>Halobacteria</taxon>
        <taxon>Halobacteriales</taxon>
        <taxon>Haloferacaceae</taxon>
        <taxon>Halobellus</taxon>
    </lineage>
</organism>
<feature type="transmembrane region" description="Helical" evidence="1">
    <location>
        <begin position="109"/>
        <end position="126"/>
    </location>
</feature>
<feature type="transmembrane region" description="Helical" evidence="1">
    <location>
        <begin position="58"/>
        <end position="77"/>
    </location>
</feature>
<evidence type="ECO:0000256" key="1">
    <source>
        <dbReference type="SAM" id="Phobius"/>
    </source>
</evidence>
<dbReference type="EMBL" id="FNPB01000019">
    <property type="protein sequence ID" value="SDY50392.1"/>
    <property type="molecule type" value="Genomic_DNA"/>
</dbReference>
<name>A0A1H3KDU6_9EURY</name>
<keyword evidence="1" id="KW-0472">Membrane</keyword>
<gene>
    <name evidence="2" type="ORF">SAMN04487946_1197</name>
</gene>
<feature type="transmembrane region" description="Helical" evidence="1">
    <location>
        <begin position="84"/>
        <end position="103"/>
    </location>
</feature>
<sequence length="131" mass="13043">MNGESDPEGPAAGSSPLELDVERWPAVVGLLVAAGGALFLVEPLVGPIAVGSVEARPVALSAVVLAAGFCLGAPVFFRRGRRLFGIAHGIFGLAWAGVAAGTAVGSGTLVVGAVVLVVAGAGFLVSRARRW</sequence>
<proteinExistence type="predicted"/>
<accession>A0A1H3KDU6</accession>
<keyword evidence="3" id="KW-1185">Reference proteome</keyword>
<evidence type="ECO:0000313" key="3">
    <source>
        <dbReference type="Proteomes" id="UP000199170"/>
    </source>
</evidence>
<feature type="transmembrane region" description="Helical" evidence="1">
    <location>
        <begin position="24"/>
        <end position="46"/>
    </location>
</feature>
<dbReference type="RefSeq" id="WP_089769591.1">
    <property type="nucleotide sequence ID" value="NZ_FNPB01000019.1"/>
</dbReference>
<keyword evidence="1" id="KW-1133">Transmembrane helix</keyword>
<dbReference type="Proteomes" id="UP000199170">
    <property type="component" value="Unassembled WGS sequence"/>
</dbReference>
<protein>
    <submittedName>
        <fullName evidence="2">Uncharacterized protein</fullName>
    </submittedName>
</protein>
<dbReference type="OrthoDB" id="222659at2157"/>
<evidence type="ECO:0000313" key="2">
    <source>
        <dbReference type="EMBL" id="SDY50392.1"/>
    </source>
</evidence>
<dbReference type="AlphaFoldDB" id="A0A1H3KDU6"/>
<reference evidence="3" key="1">
    <citation type="submission" date="2016-10" db="EMBL/GenBank/DDBJ databases">
        <authorList>
            <person name="Varghese N."/>
            <person name="Submissions S."/>
        </authorList>
    </citation>
    <scope>NUCLEOTIDE SEQUENCE [LARGE SCALE GENOMIC DNA]</scope>
    <source>
        <strain evidence="3">CGMCC 1.10118</strain>
    </source>
</reference>
<keyword evidence="1" id="KW-0812">Transmembrane</keyword>